<proteinExistence type="predicted"/>
<keyword evidence="2" id="KW-1185">Reference proteome</keyword>
<evidence type="ECO:0000313" key="2">
    <source>
        <dbReference type="Proteomes" id="UP000838756"/>
    </source>
</evidence>
<evidence type="ECO:0000313" key="1">
    <source>
        <dbReference type="EMBL" id="CAH2234846.1"/>
    </source>
</evidence>
<dbReference type="AlphaFoldDB" id="A0A8S4RDI6"/>
<sequence>MVNNKVDHSIEINCRIEQARAASRASRKMESILLCDRNLSLPLRTRVLRCYVFSVLLYGVETWTLTEAQCKKIEAFEIWVYRRMLRISWVELGENSRQKTTWPKKKIVAKKCMPMDREKYKTVKSSQSLFRAAASR</sequence>
<dbReference type="EMBL" id="CAKXAJ010025084">
    <property type="protein sequence ID" value="CAH2234846.1"/>
    <property type="molecule type" value="Genomic_DNA"/>
</dbReference>
<protein>
    <submittedName>
        <fullName evidence="1">Jg13248 protein</fullName>
    </submittedName>
</protein>
<organism evidence="1 2">
    <name type="scientific">Pararge aegeria aegeria</name>
    <dbReference type="NCBI Taxonomy" id="348720"/>
    <lineage>
        <taxon>Eukaryota</taxon>
        <taxon>Metazoa</taxon>
        <taxon>Ecdysozoa</taxon>
        <taxon>Arthropoda</taxon>
        <taxon>Hexapoda</taxon>
        <taxon>Insecta</taxon>
        <taxon>Pterygota</taxon>
        <taxon>Neoptera</taxon>
        <taxon>Endopterygota</taxon>
        <taxon>Lepidoptera</taxon>
        <taxon>Glossata</taxon>
        <taxon>Ditrysia</taxon>
        <taxon>Papilionoidea</taxon>
        <taxon>Nymphalidae</taxon>
        <taxon>Satyrinae</taxon>
        <taxon>Satyrini</taxon>
        <taxon>Parargina</taxon>
        <taxon>Pararge</taxon>
    </lineage>
</organism>
<comment type="caution">
    <text evidence="1">The sequence shown here is derived from an EMBL/GenBank/DDBJ whole genome shotgun (WGS) entry which is preliminary data.</text>
</comment>
<dbReference type="PANTHER" id="PTHR47027:SF20">
    <property type="entry name" value="REVERSE TRANSCRIPTASE-LIKE PROTEIN WITH RNA-DIRECTED DNA POLYMERASE DOMAIN"/>
    <property type="match status" value="1"/>
</dbReference>
<accession>A0A8S4RDI6</accession>
<dbReference type="Proteomes" id="UP000838756">
    <property type="component" value="Unassembled WGS sequence"/>
</dbReference>
<gene>
    <name evidence="1" type="primary">jg13248</name>
    <name evidence="1" type="ORF">PAEG_LOCUS12572</name>
</gene>
<name>A0A8S4RDI6_9NEOP</name>
<dbReference type="PANTHER" id="PTHR47027">
    <property type="entry name" value="REVERSE TRANSCRIPTASE DOMAIN-CONTAINING PROTEIN"/>
    <property type="match status" value="1"/>
</dbReference>
<reference evidence="1" key="1">
    <citation type="submission" date="2022-03" db="EMBL/GenBank/DDBJ databases">
        <authorList>
            <person name="Lindestad O."/>
        </authorList>
    </citation>
    <scope>NUCLEOTIDE SEQUENCE</scope>
</reference>
<dbReference type="OrthoDB" id="425681at2759"/>